<evidence type="ECO:0000259" key="6">
    <source>
        <dbReference type="Pfam" id="PF04055"/>
    </source>
</evidence>
<dbReference type="InterPro" id="IPR007197">
    <property type="entry name" value="rSAM"/>
</dbReference>
<dbReference type="EMBL" id="PTJE01000001">
    <property type="protein sequence ID" value="PPK96303.1"/>
    <property type="molecule type" value="Genomic_DNA"/>
</dbReference>
<dbReference type="CDD" id="cd01335">
    <property type="entry name" value="Radical_SAM"/>
    <property type="match status" value="1"/>
</dbReference>
<accession>A0A2S6IPX5</accession>
<dbReference type="PANTHER" id="PTHR11228:SF7">
    <property type="entry name" value="PQQA PEPTIDE CYCLASE"/>
    <property type="match status" value="1"/>
</dbReference>
<dbReference type="InterPro" id="IPR050377">
    <property type="entry name" value="Radical_SAM_PqqE_MftC-like"/>
</dbReference>
<proteinExistence type="predicted"/>
<keyword evidence="3" id="KW-0479">Metal-binding</keyword>
<evidence type="ECO:0000256" key="5">
    <source>
        <dbReference type="ARBA" id="ARBA00023014"/>
    </source>
</evidence>
<dbReference type="InterPro" id="IPR058240">
    <property type="entry name" value="rSAM_sf"/>
</dbReference>
<dbReference type="Proteomes" id="UP000239002">
    <property type="component" value="Unassembled WGS sequence"/>
</dbReference>
<dbReference type="Pfam" id="PF04055">
    <property type="entry name" value="Radical_SAM"/>
    <property type="match status" value="1"/>
</dbReference>
<comment type="caution">
    <text evidence="7">The sequence shown here is derived from an EMBL/GenBank/DDBJ whole genome shotgun (WGS) entry which is preliminary data.</text>
</comment>
<dbReference type="GO" id="GO:0046872">
    <property type="term" value="F:metal ion binding"/>
    <property type="evidence" value="ECO:0007669"/>
    <property type="project" value="UniProtKB-KW"/>
</dbReference>
<dbReference type="AlphaFoldDB" id="A0A2S6IPX5"/>
<dbReference type="InterPro" id="IPR013785">
    <property type="entry name" value="Aldolase_TIM"/>
</dbReference>
<evidence type="ECO:0000313" key="7">
    <source>
        <dbReference type="EMBL" id="PPK96303.1"/>
    </source>
</evidence>
<name>A0A2S6IPX5_9FLAO</name>
<reference evidence="7 8" key="1">
    <citation type="submission" date="2018-02" db="EMBL/GenBank/DDBJ databases">
        <title>Genomic Encyclopedia of Archaeal and Bacterial Type Strains, Phase II (KMG-II): from individual species to whole genera.</title>
        <authorList>
            <person name="Goeker M."/>
        </authorList>
    </citation>
    <scope>NUCLEOTIDE SEQUENCE [LARGE SCALE GENOMIC DNA]</scope>
    <source>
        <strain evidence="7 8">DSM 16809</strain>
    </source>
</reference>
<comment type="cofactor">
    <cofactor evidence="1">
        <name>[4Fe-4S] cluster</name>
        <dbReference type="ChEBI" id="CHEBI:49883"/>
    </cofactor>
</comment>
<dbReference type="SFLD" id="SFLDS00029">
    <property type="entry name" value="Radical_SAM"/>
    <property type="match status" value="1"/>
</dbReference>
<keyword evidence="4" id="KW-0408">Iron</keyword>
<evidence type="ECO:0000313" key="8">
    <source>
        <dbReference type="Proteomes" id="UP000239002"/>
    </source>
</evidence>
<keyword evidence="2" id="KW-0949">S-adenosyl-L-methionine</keyword>
<evidence type="ECO:0000256" key="2">
    <source>
        <dbReference type="ARBA" id="ARBA00022691"/>
    </source>
</evidence>
<dbReference type="PANTHER" id="PTHR11228">
    <property type="entry name" value="RADICAL SAM DOMAIN PROTEIN"/>
    <property type="match status" value="1"/>
</dbReference>
<dbReference type="SFLD" id="SFLDG01067">
    <property type="entry name" value="SPASM/twitch_domain_containing"/>
    <property type="match status" value="1"/>
</dbReference>
<gene>
    <name evidence="7" type="ORF">LY01_00121</name>
</gene>
<evidence type="ECO:0000256" key="4">
    <source>
        <dbReference type="ARBA" id="ARBA00023004"/>
    </source>
</evidence>
<organism evidence="7 8">
    <name type="scientific">Nonlabens xylanidelens</name>
    <dbReference type="NCBI Taxonomy" id="191564"/>
    <lineage>
        <taxon>Bacteria</taxon>
        <taxon>Pseudomonadati</taxon>
        <taxon>Bacteroidota</taxon>
        <taxon>Flavobacteriia</taxon>
        <taxon>Flavobacteriales</taxon>
        <taxon>Flavobacteriaceae</taxon>
        <taxon>Nonlabens</taxon>
    </lineage>
</organism>
<protein>
    <submittedName>
        <fullName evidence="7">4Fe-4S single cluster protein</fullName>
    </submittedName>
</protein>
<feature type="domain" description="Radical SAM core" evidence="6">
    <location>
        <begin position="18"/>
        <end position="118"/>
    </location>
</feature>
<keyword evidence="8" id="KW-1185">Reference proteome</keyword>
<dbReference type="Gene3D" id="3.20.20.70">
    <property type="entry name" value="Aldolase class I"/>
    <property type="match status" value="1"/>
</dbReference>
<evidence type="ECO:0000256" key="1">
    <source>
        <dbReference type="ARBA" id="ARBA00001966"/>
    </source>
</evidence>
<sequence length="319" mass="36140">MMTEIKKDFNHLQSLYWVFTQLCNDDCDHCYNDSSPFGKRISQEDCMAIIDNMPDHIERIILSGGEPLADIKLLHAILDKIQDKYKGKTQVMIQTNGDLLNPAKLQVLIDKGVSRFDIASIDRYHKKAGGRLMELADIFDTCGVVGTEKDPLIEGGHYLAENPLSWGYWGASEEMWLGGNWARGKAMKHDIWMKDPEHNFCTILSGARNFLGGHEDIPNEISIQLWRINPCCPGTHFPMGDARKQKVSEVLDRASKNFVFKMLNEGDPLKMGLKLGVSEADAKIKNEELKNICLYCDHFLKCNKDKIFNKDGVMADVVE</sequence>
<evidence type="ECO:0000256" key="3">
    <source>
        <dbReference type="ARBA" id="ARBA00022723"/>
    </source>
</evidence>
<keyword evidence="5" id="KW-0411">Iron-sulfur</keyword>
<dbReference type="GO" id="GO:0051536">
    <property type="term" value="F:iron-sulfur cluster binding"/>
    <property type="evidence" value="ECO:0007669"/>
    <property type="project" value="UniProtKB-KW"/>
</dbReference>
<dbReference type="RefSeq" id="WP_211289253.1">
    <property type="nucleotide sequence ID" value="NZ_MQVW01000022.1"/>
</dbReference>
<dbReference type="SUPFAM" id="SSF102114">
    <property type="entry name" value="Radical SAM enzymes"/>
    <property type="match status" value="1"/>
</dbReference>
<dbReference type="GO" id="GO:0003824">
    <property type="term" value="F:catalytic activity"/>
    <property type="evidence" value="ECO:0007669"/>
    <property type="project" value="InterPro"/>
</dbReference>